<proteinExistence type="predicted"/>
<sequence length="59" mass="7145">MRHTRIKLSPADTTLLRLPHCFILDIFLSYSSFKNENFKLDFQIFNQLSRGIYQYFIDQ</sequence>
<gene>
    <name evidence="1" type="ORF">SLEP1_g46804</name>
</gene>
<name>A0AAV5LP58_9ROSI</name>
<organism evidence="1 2">
    <name type="scientific">Rubroshorea leprosula</name>
    <dbReference type="NCBI Taxonomy" id="152421"/>
    <lineage>
        <taxon>Eukaryota</taxon>
        <taxon>Viridiplantae</taxon>
        <taxon>Streptophyta</taxon>
        <taxon>Embryophyta</taxon>
        <taxon>Tracheophyta</taxon>
        <taxon>Spermatophyta</taxon>
        <taxon>Magnoliopsida</taxon>
        <taxon>eudicotyledons</taxon>
        <taxon>Gunneridae</taxon>
        <taxon>Pentapetalae</taxon>
        <taxon>rosids</taxon>
        <taxon>malvids</taxon>
        <taxon>Malvales</taxon>
        <taxon>Dipterocarpaceae</taxon>
        <taxon>Rubroshorea</taxon>
    </lineage>
</organism>
<evidence type="ECO:0000313" key="2">
    <source>
        <dbReference type="Proteomes" id="UP001054252"/>
    </source>
</evidence>
<keyword evidence="2" id="KW-1185">Reference proteome</keyword>
<protein>
    <submittedName>
        <fullName evidence="1">Uncharacterized protein</fullName>
    </submittedName>
</protein>
<reference evidence="1 2" key="1">
    <citation type="journal article" date="2021" name="Commun. Biol.">
        <title>The genome of Shorea leprosula (Dipterocarpaceae) highlights the ecological relevance of drought in aseasonal tropical rainforests.</title>
        <authorList>
            <person name="Ng K.K.S."/>
            <person name="Kobayashi M.J."/>
            <person name="Fawcett J.A."/>
            <person name="Hatakeyama M."/>
            <person name="Paape T."/>
            <person name="Ng C.H."/>
            <person name="Ang C.C."/>
            <person name="Tnah L.H."/>
            <person name="Lee C.T."/>
            <person name="Nishiyama T."/>
            <person name="Sese J."/>
            <person name="O'Brien M.J."/>
            <person name="Copetti D."/>
            <person name="Mohd Noor M.I."/>
            <person name="Ong R.C."/>
            <person name="Putra M."/>
            <person name="Sireger I.Z."/>
            <person name="Indrioko S."/>
            <person name="Kosugi Y."/>
            <person name="Izuno A."/>
            <person name="Isagi Y."/>
            <person name="Lee S.L."/>
            <person name="Shimizu K.K."/>
        </authorList>
    </citation>
    <scope>NUCLEOTIDE SEQUENCE [LARGE SCALE GENOMIC DNA]</scope>
    <source>
        <strain evidence="1">214</strain>
    </source>
</reference>
<evidence type="ECO:0000313" key="1">
    <source>
        <dbReference type="EMBL" id="GKV38957.1"/>
    </source>
</evidence>
<comment type="caution">
    <text evidence="1">The sequence shown here is derived from an EMBL/GenBank/DDBJ whole genome shotgun (WGS) entry which is preliminary data.</text>
</comment>
<dbReference type="EMBL" id="BPVZ01000131">
    <property type="protein sequence ID" value="GKV38957.1"/>
    <property type="molecule type" value="Genomic_DNA"/>
</dbReference>
<dbReference type="AlphaFoldDB" id="A0AAV5LP58"/>
<dbReference type="Proteomes" id="UP001054252">
    <property type="component" value="Unassembled WGS sequence"/>
</dbReference>
<accession>A0AAV5LP58</accession>